<dbReference type="EMBL" id="CAEZTR010000055">
    <property type="protein sequence ID" value="CAB4579067.1"/>
    <property type="molecule type" value="Genomic_DNA"/>
</dbReference>
<reference evidence="1" key="1">
    <citation type="submission" date="2020-05" db="EMBL/GenBank/DDBJ databases">
        <authorList>
            <person name="Chiriac C."/>
            <person name="Salcher M."/>
            <person name="Ghai R."/>
            <person name="Kavagutti S V."/>
        </authorList>
    </citation>
    <scope>NUCLEOTIDE SEQUENCE</scope>
</reference>
<dbReference type="AlphaFoldDB" id="A0A6J6CAD4"/>
<proteinExistence type="predicted"/>
<protein>
    <submittedName>
        <fullName evidence="1">Unannotated protein</fullName>
    </submittedName>
</protein>
<sequence length="55" mass="5768">MPGVVIIILVLLIAIPVGFLMTMSIVAGVLGWSVGDEVDVNYAGTEDFALAYPES</sequence>
<accession>A0A6J6CAD4</accession>
<gene>
    <name evidence="1" type="ORF">UFOPK1495_00655</name>
    <name evidence="2" type="ORF">UFOPK1711_01036</name>
    <name evidence="3" type="ORF">UFOPK2350_01519</name>
</gene>
<evidence type="ECO:0000313" key="3">
    <source>
        <dbReference type="EMBL" id="CAB4689786.1"/>
    </source>
</evidence>
<name>A0A6J6CAD4_9ZZZZ</name>
<dbReference type="EMBL" id="CAEZSU010000054">
    <property type="protein sequence ID" value="CAB4548134.1"/>
    <property type="molecule type" value="Genomic_DNA"/>
</dbReference>
<dbReference type="EMBL" id="CAEZXE010000162">
    <property type="protein sequence ID" value="CAB4689786.1"/>
    <property type="molecule type" value="Genomic_DNA"/>
</dbReference>
<organism evidence="1">
    <name type="scientific">freshwater metagenome</name>
    <dbReference type="NCBI Taxonomy" id="449393"/>
    <lineage>
        <taxon>unclassified sequences</taxon>
        <taxon>metagenomes</taxon>
        <taxon>ecological metagenomes</taxon>
    </lineage>
</organism>
<evidence type="ECO:0000313" key="1">
    <source>
        <dbReference type="EMBL" id="CAB4548134.1"/>
    </source>
</evidence>
<evidence type="ECO:0000313" key="2">
    <source>
        <dbReference type="EMBL" id="CAB4579067.1"/>
    </source>
</evidence>